<sequence>MADLEHFHDVRFPLAVSFGATGGPERRNEIVALTSGREKRNARVAQSRRVYDAGTGVRSLEDLYDIVAFFEARRGSLHAFRFRDPFDMKSCRPDAAPAATDQPLGTGDGVAARFDLVKVYGEGEDAYRRSVFKPVVASLRVAVAGVELSSPDDFTFDAAAGEIVFAPGKVPAEGASVTAGYEFDVPVRFDAERIEVSLKAFKAGQIPSIPLVEVLL</sequence>
<dbReference type="InterPro" id="IPR011740">
    <property type="entry name" value="DUF2460"/>
</dbReference>
<gene>
    <name evidence="2" type="ORF">BFN67_19640</name>
</gene>
<keyword evidence="3" id="KW-1185">Reference proteome</keyword>
<comment type="caution">
    <text evidence="2">The sequence shown here is derived from an EMBL/GenBank/DDBJ whole genome shotgun (WGS) entry which is preliminary data.</text>
</comment>
<evidence type="ECO:0000259" key="1">
    <source>
        <dbReference type="Pfam" id="PF09343"/>
    </source>
</evidence>
<name>A0A1V8RPU8_9HYPH</name>
<reference evidence="2 3" key="1">
    <citation type="journal article" date="2016" name="Int. J. Syst. Evol. Microbiol.">
        <title>Pseudaminobacter manganicus sp. nov., isolated from sludge of a manganese mine.</title>
        <authorList>
            <person name="Li J."/>
            <person name="Huang J."/>
            <person name="Liao S."/>
            <person name="Wang G."/>
        </authorList>
    </citation>
    <scope>NUCLEOTIDE SEQUENCE [LARGE SCALE GENOMIC DNA]</scope>
    <source>
        <strain evidence="2 3">JH-7</strain>
    </source>
</reference>
<dbReference type="AlphaFoldDB" id="A0A1V8RPU8"/>
<dbReference type="OrthoDB" id="1685145at2"/>
<evidence type="ECO:0000313" key="2">
    <source>
        <dbReference type="EMBL" id="OQM75220.1"/>
    </source>
</evidence>
<dbReference type="RefSeq" id="WP_080920040.1">
    <property type="nucleotide sequence ID" value="NZ_MDET01000019.1"/>
</dbReference>
<dbReference type="NCBIfam" id="TIGR02217">
    <property type="entry name" value="chp_TIGR02217"/>
    <property type="match status" value="1"/>
</dbReference>
<dbReference type="STRING" id="1873176.BFN67_19640"/>
<keyword evidence="2" id="KW-0378">Hydrolase</keyword>
<organism evidence="2 3">
    <name type="scientific">Manganibacter manganicus</name>
    <dbReference type="NCBI Taxonomy" id="1873176"/>
    <lineage>
        <taxon>Bacteria</taxon>
        <taxon>Pseudomonadati</taxon>
        <taxon>Pseudomonadota</taxon>
        <taxon>Alphaproteobacteria</taxon>
        <taxon>Hyphomicrobiales</taxon>
        <taxon>Phyllobacteriaceae</taxon>
        <taxon>Manganibacter</taxon>
    </lineage>
</organism>
<dbReference type="Pfam" id="PF09343">
    <property type="entry name" value="DUF2460"/>
    <property type="match status" value="1"/>
</dbReference>
<dbReference type="GO" id="GO:0016787">
    <property type="term" value="F:hydrolase activity"/>
    <property type="evidence" value="ECO:0007669"/>
    <property type="project" value="UniProtKB-KW"/>
</dbReference>
<evidence type="ECO:0000313" key="3">
    <source>
        <dbReference type="Proteomes" id="UP000191905"/>
    </source>
</evidence>
<dbReference type="Proteomes" id="UP000191905">
    <property type="component" value="Unassembled WGS sequence"/>
</dbReference>
<feature type="domain" description="DUF2460" evidence="1">
    <location>
        <begin position="8"/>
        <end position="214"/>
    </location>
</feature>
<proteinExistence type="predicted"/>
<dbReference type="EMBL" id="MDET01000019">
    <property type="protein sequence ID" value="OQM75220.1"/>
    <property type="molecule type" value="Genomic_DNA"/>
</dbReference>
<accession>A0A1V8RPU8</accession>
<protein>
    <submittedName>
        <fullName evidence="2">Glycoside hydrolase family 24</fullName>
    </submittedName>
</protein>